<keyword evidence="1" id="KW-0812">Transmembrane</keyword>
<gene>
    <name evidence="2" type="ORF">NEF87_002150</name>
</gene>
<evidence type="ECO:0000313" key="2">
    <source>
        <dbReference type="EMBL" id="UYP45865.1"/>
    </source>
</evidence>
<protein>
    <submittedName>
        <fullName evidence="2">Uncharacterized protein</fullName>
    </submittedName>
</protein>
<accession>A0ABY6HQT1</accession>
<proteinExistence type="predicted"/>
<name>A0ABY6HQT1_9ARCH</name>
<dbReference type="Proteomes" id="UP001208689">
    <property type="component" value="Chromosome"/>
</dbReference>
<evidence type="ECO:0000313" key="3">
    <source>
        <dbReference type="Proteomes" id="UP001208689"/>
    </source>
</evidence>
<reference evidence="2" key="1">
    <citation type="submission" date="2022-09" db="EMBL/GenBank/DDBJ databases">
        <title>Actin cytoskeleton and complex cell architecture in an #Asgard archaeon.</title>
        <authorList>
            <person name="Ponce Toledo R.I."/>
            <person name="Schleper C."/>
            <person name="Rodrigues Oliveira T."/>
            <person name="Wollweber F."/>
            <person name="Xu J."/>
            <person name="Rittmann S."/>
            <person name="Klingl A."/>
            <person name="Pilhofer M."/>
        </authorList>
    </citation>
    <scope>NUCLEOTIDE SEQUENCE</scope>
    <source>
        <strain evidence="2">B-35</strain>
    </source>
</reference>
<sequence length="76" mass="9069">MKKNNMSVLLNSRNVLHPQSVHQTYLMTYQRRTAISCLLLALFSEAIFILLMFKKIIIITLKKQKFFQGKRKKKKR</sequence>
<keyword evidence="1" id="KW-0472">Membrane</keyword>
<keyword evidence="1" id="KW-1133">Transmembrane helix</keyword>
<keyword evidence="3" id="KW-1185">Reference proteome</keyword>
<organism evidence="2 3">
    <name type="scientific">Candidatus Lokiarchaeum ossiferum</name>
    <dbReference type="NCBI Taxonomy" id="2951803"/>
    <lineage>
        <taxon>Archaea</taxon>
        <taxon>Promethearchaeati</taxon>
        <taxon>Promethearchaeota</taxon>
        <taxon>Promethearchaeia</taxon>
        <taxon>Promethearchaeales</taxon>
        <taxon>Promethearchaeaceae</taxon>
        <taxon>Candidatus Lokiarchaeum</taxon>
    </lineage>
</organism>
<dbReference type="EMBL" id="CP104013">
    <property type="protein sequence ID" value="UYP45865.1"/>
    <property type="molecule type" value="Genomic_DNA"/>
</dbReference>
<evidence type="ECO:0000256" key="1">
    <source>
        <dbReference type="SAM" id="Phobius"/>
    </source>
</evidence>
<feature type="transmembrane region" description="Helical" evidence="1">
    <location>
        <begin position="33"/>
        <end position="53"/>
    </location>
</feature>